<reference evidence="1" key="1">
    <citation type="submission" date="2020-07" db="EMBL/GenBank/DDBJ databases">
        <authorList>
            <person name="Ferguson B K."/>
        </authorList>
    </citation>
    <scope>NUCLEOTIDE SEQUENCE</scope>
    <source>
        <strain evidence="1">L06</strain>
    </source>
</reference>
<protein>
    <submittedName>
        <fullName evidence="1">Uncharacterized protein</fullName>
    </submittedName>
</protein>
<evidence type="ECO:0000313" key="1">
    <source>
        <dbReference type="EMBL" id="CAD1531705.1"/>
    </source>
</evidence>
<accession>A0A6V7HY14</accession>
<proteinExistence type="predicted"/>
<dbReference type="AlphaFoldDB" id="A0A6V7HY14"/>
<dbReference type="EMBL" id="CADCXW020000001">
    <property type="protein sequence ID" value="CAD1531705.1"/>
    <property type="molecule type" value="Genomic_DNA"/>
</dbReference>
<sequence>MMGLRRYVVKEGDSRYVPQLDRTKGGLAGDIIITNQRACHGLGGVQACVLLLTTQQTRHNHISTQDTGRKCSTN</sequence>
<name>A0A6V7HY14_9HYME</name>
<gene>
    <name evidence="1" type="ORF">BBRV_LOCUS9088</name>
</gene>
<organism evidence="1">
    <name type="scientific">Bracon brevicornis</name>
    <dbReference type="NCBI Taxonomy" id="1563983"/>
    <lineage>
        <taxon>Eukaryota</taxon>
        <taxon>Metazoa</taxon>
        <taxon>Ecdysozoa</taxon>
        <taxon>Arthropoda</taxon>
        <taxon>Hexapoda</taxon>
        <taxon>Insecta</taxon>
        <taxon>Pterygota</taxon>
        <taxon>Neoptera</taxon>
        <taxon>Endopterygota</taxon>
        <taxon>Hymenoptera</taxon>
        <taxon>Apocrita</taxon>
        <taxon>Ichneumonoidea</taxon>
        <taxon>Braconidae</taxon>
        <taxon>Braconinae</taxon>
        <taxon>Bracon</taxon>
    </lineage>
</organism>